<proteinExistence type="predicted"/>
<comment type="caution">
    <text evidence="1">The sequence shown here is derived from an EMBL/GenBank/DDBJ whole genome shotgun (WGS) entry which is preliminary data.</text>
</comment>
<reference evidence="1" key="1">
    <citation type="journal article" date="2021" name="Nat. Commun.">
        <title>Genetic determinants of endophytism in the Arabidopsis root mycobiome.</title>
        <authorList>
            <person name="Mesny F."/>
            <person name="Miyauchi S."/>
            <person name="Thiergart T."/>
            <person name="Pickel B."/>
            <person name="Atanasova L."/>
            <person name="Karlsson M."/>
            <person name="Huettel B."/>
            <person name="Barry K.W."/>
            <person name="Haridas S."/>
            <person name="Chen C."/>
            <person name="Bauer D."/>
            <person name="Andreopoulos W."/>
            <person name="Pangilinan J."/>
            <person name="LaButti K."/>
            <person name="Riley R."/>
            <person name="Lipzen A."/>
            <person name="Clum A."/>
            <person name="Drula E."/>
            <person name="Henrissat B."/>
            <person name="Kohler A."/>
            <person name="Grigoriev I.V."/>
            <person name="Martin F.M."/>
            <person name="Hacquard S."/>
        </authorList>
    </citation>
    <scope>NUCLEOTIDE SEQUENCE</scope>
    <source>
        <strain evidence="1">MPI-CAGE-CH-0230</strain>
    </source>
</reference>
<organism evidence="1 2">
    <name type="scientific">Microdochium trichocladiopsis</name>
    <dbReference type="NCBI Taxonomy" id="1682393"/>
    <lineage>
        <taxon>Eukaryota</taxon>
        <taxon>Fungi</taxon>
        <taxon>Dikarya</taxon>
        <taxon>Ascomycota</taxon>
        <taxon>Pezizomycotina</taxon>
        <taxon>Sordariomycetes</taxon>
        <taxon>Xylariomycetidae</taxon>
        <taxon>Xylariales</taxon>
        <taxon>Microdochiaceae</taxon>
        <taxon>Microdochium</taxon>
    </lineage>
</organism>
<dbReference type="GeneID" id="70178100"/>
<accession>A0A9P9BQN1</accession>
<evidence type="ECO:0000313" key="1">
    <source>
        <dbReference type="EMBL" id="KAH7026052.1"/>
    </source>
</evidence>
<gene>
    <name evidence="1" type="ORF">B0I36DRAFT_153210</name>
</gene>
<name>A0A9P9BQN1_9PEZI</name>
<dbReference type="RefSeq" id="XP_046009269.1">
    <property type="nucleotide sequence ID" value="XM_046148554.1"/>
</dbReference>
<sequence length="169" mass="19254">MYTKFTTPVFFYTTARYHGRNMNLTVLGVFLFGLDLWVCGTRAEGSSTGGDPAACMDYGLFFPWGYLWAHGRLSTGLGQIDTTNVMEFTWYCLPCGGVQGWDISVYLDVIFHTHMLHRGVARHTGFRCGNPVFDYHHGGCMAGYKKYLLLFGYRRTPYYSVRLARSVLH</sequence>
<protein>
    <submittedName>
        <fullName evidence="1">Uncharacterized protein</fullName>
    </submittedName>
</protein>
<evidence type="ECO:0000313" key="2">
    <source>
        <dbReference type="Proteomes" id="UP000756346"/>
    </source>
</evidence>
<dbReference type="Proteomes" id="UP000756346">
    <property type="component" value="Unassembled WGS sequence"/>
</dbReference>
<dbReference type="AlphaFoldDB" id="A0A9P9BQN1"/>
<dbReference type="EMBL" id="JAGTJQ010000008">
    <property type="protein sequence ID" value="KAH7026052.1"/>
    <property type="molecule type" value="Genomic_DNA"/>
</dbReference>
<keyword evidence="2" id="KW-1185">Reference proteome</keyword>